<sequence>MTPHPMLDGKSPTELLLRRRVRTISHAMIPRDKTNHKTGVFTVGDIVFVRDSRKGHSGRLDLWSNPVERVGGGRDLDDMEQDDYLYLMASNPIAVMVFLDGLMLVLDMYSMQSGIGEGDTHMVWLPVGNIRIQILNSFTYLELQINAIEILTSNITRAKKTGKASIHFKISSYQ</sequence>
<reference evidence="2 3" key="2">
    <citation type="submission" date="2018-11" db="EMBL/GenBank/DDBJ databases">
        <authorList>
            <consortium name="Pathogen Informatics"/>
        </authorList>
    </citation>
    <scope>NUCLEOTIDE SEQUENCE [LARGE SCALE GENOMIC DNA]</scope>
</reference>
<proteinExistence type="predicted"/>
<dbReference type="AlphaFoldDB" id="A0A0R3SYZ0"/>
<evidence type="ECO:0000313" key="3">
    <source>
        <dbReference type="Proteomes" id="UP000274504"/>
    </source>
</evidence>
<protein>
    <submittedName>
        <fullName evidence="4">MMS1_N domain-containing protein</fullName>
    </submittedName>
</protein>
<reference evidence="4" key="1">
    <citation type="submission" date="2017-02" db="UniProtKB">
        <authorList>
            <consortium name="WormBaseParasite"/>
        </authorList>
    </citation>
    <scope>IDENTIFICATION</scope>
</reference>
<name>A0A0R3SYZ0_HYMDI</name>
<keyword evidence="1" id="KW-1133">Transmembrane helix</keyword>
<keyword evidence="1" id="KW-0472">Membrane</keyword>
<evidence type="ECO:0000313" key="2">
    <source>
        <dbReference type="EMBL" id="VDL64501.1"/>
    </source>
</evidence>
<dbReference type="WBParaSite" id="HDID_0001098601-mRNA-1">
    <property type="protein sequence ID" value="HDID_0001098601-mRNA-1"/>
    <property type="gene ID" value="HDID_0001098601"/>
</dbReference>
<keyword evidence="1" id="KW-0812">Transmembrane</keyword>
<feature type="transmembrane region" description="Helical" evidence="1">
    <location>
        <begin position="84"/>
        <end position="106"/>
    </location>
</feature>
<evidence type="ECO:0000256" key="1">
    <source>
        <dbReference type="SAM" id="Phobius"/>
    </source>
</evidence>
<gene>
    <name evidence="2" type="ORF">HDID_LOCUS10983</name>
</gene>
<evidence type="ECO:0000313" key="4">
    <source>
        <dbReference type="WBParaSite" id="HDID_0001098601-mRNA-1"/>
    </source>
</evidence>
<dbReference type="Proteomes" id="UP000274504">
    <property type="component" value="Unassembled WGS sequence"/>
</dbReference>
<accession>A0A0R3SYZ0</accession>
<organism evidence="4">
    <name type="scientific">Hymenolepis diminuta</name>
    <name type="common">Rat tapeworm</name>
    <dbReference type="NCBI Taxonomy" id="6216"/>
    <lineage>
        <taxon>Eukaryota</taxon>
        <taxon>Metazoa</taxon>
        <taxon>Spiralia</taxon>
        <taxon>Lophotrochozoa</taxon>
        <taxon>Platyhelminthes</taxon>
        <taxon>Cestoda</taxon>
        <taxon>Eucestoda</taxon>
        <taxon>Cyclophyllidea</taxon>
        <taxon>Hymenolepididae</taxon>
        <taxon>Hymenolepis</taxon>
    </lineage>
</organism>
<dbReference type="EMBL" id="UYSG01012232">
    <property type="protein sequence ID" value="VDL64501.1"/>
    <property type="molecule type" value="Genomic_DNA"/>
</dbReference>